<evidence type="ECO:0000313" key="1">
    <source>
        <dbReference type="EMBL" id="MDR6513048.1"/>
    </source>
</evidence>
<dbReference type="EMBL" id="JAVDRD010000014">
    <property type="protein sequence ID" value="MDR6513048.1"/>
    <property type="molecule type" value="Genomic_DNA"/>
</dbReference>
<gene>
    <name evidence="1" type="ORF">J2792_003936</name>
</gene>
<keyword evidence="2" id="KW-1185">Reference proteome</keyword>
<dbReference type="Pfam" id="PF12096">
    <property type="entry name" value="DUF3572"/>
    <property type="match status" value="1"/>
</dbReference>
<dbReference type="InterPro" id="IPR021955">
    <property type="entry name" value="DUF3572"/>
</dbReference>
<accession>A0ABU1MRS1</accession>
<dbReference type="Proteomes" id="UP001184150">
    <property type="component" value="Unassembled WGS sequence"/>
</dbReference>
<protein>
    <recommendedName>
        <fullName evidence="3">DUF3572 family protein</fullName>
    </recommendedName>
</protein>
<evidence type="ECO:0000313" key="2">
    <source>
        <dbReference type="Proteomes" id="UP001184150"/>
    </source>
</evidence>
<name>A0ABU1MRS1_9SPHN</name>
<comment type="caution">
    <text evidence="1">The sequence shown here is derived from an EMBL/GenBank/DDBJ whole genome shotgun (WGS) entry which is preliminary data.</text>
</comment>
<reference evidence="1 2" key="1">
    <citation type="submission" date="2023-07" db="EMBL/GenBank/DDBJ databases">
        <title>Sorghum-associated microbial communities from plants grown in Nebraska, USA.</title>
        <authorList>
            <person name="Schachtman D."/>
        </authorList>
    </citation>
    <scope>NUCLEOTIDE SEQUENCE [LARGE SCALE GENOMIC DNA]</scope>
    <source>
        <strain evidence="1 2">DS1027</strain>
    </source>
</reference>
<proteinExistence type="predicted"/>
<sequence>MLADGQRAERFLALSGMTPETLRAGLADPAGQNAVLGGVLDFLLSYEPDLVAAADALDISPQALAAAREKLV</sequence>
<evidence type="ECO:0008006" key="3">
    <source>
        <dbReference type="Google" id="ProtNLM"/>
    </source>
</evidence>
<organism evidence="1 2">
    <name type="scientific">Novosphingobium capsulatum</name>
    <dbReference type="NCBI Taxonomy" id="13688"/>
    <lineage>
        <taxon>Bacteria</taxon>
        <taxon>Pseudomonadati</taxon>
        <taxon>Pseudomonadota</taxon>
        <taxon>Alphaproteobacteria</taxon>
        <taxon>Sphingomonadales</taxon>
        <taxon>Sphingomonadaceae</taxon>
        <taxon>Novosphingobium</taxon>
    </lineage>
</organism>